<reference evidence="3 4" key="2">
    <citation type="submission" date="2023-11" db="UniProtKB">
        <authorList>
            <consortium name="WormBaseParasite"/>
        </authorList>
    </citation>
    <scope>IDENTIFICATION</scope>
</reference>
<sequence>MAKHQSVCRRRTLSLADVPDCRKSNRVNSTDNHEIDFSKTFARNMVRRPSFSISDDHQSTSTELSYFPLQNVLEETNLQFKNAREPIELPSLSKSDSSPYATSLFESNSANPLLDIMHTCKMHNTSTGCISSPSLKNVDYLSPSSLLSSALIKLYLSRVTVYSSNNTLKSHLSSGSEEAKFHCTNCQNLVGLPGCLQIASNLLASMVMPAKHFIGVYSNNNNKSRNKLNLGNVYSSNGIFNVSSFVSSCPSDKDVYTDVSYSSSAESVSTWEDASNVSNAGYYSDNYLIGALNEVKKCDVYRRCLEMKLRHTPSPARIPTFTDGNLRSTSAYIGSSSHRQQHPHNHHHHRHHYHHHHHGSHHRKLALTDIYAGLKLSSSPLSGKDGKSSMNSPSSSSTSHDTSRNNNNNNNVDVKSNSTNSDTITSQSSILSAYEYSLSSTALERLCSLWINLKPDIIEEEKFYYMDEKSLERRVNAQASNIISPVSF</sequence>
<keyword evidence="2" id="KW-1185">Reference proteome</keyword>
<proteinExistence type="predicted"/>
<dbReference type="WBParaSite" id="TREG1_138180.6">
    <property type="protein sequence ID" value="TREG1_138180.6"/>
    <property type="gene ID" value="TREG1_138180"/>
</dbReference>
<dbReference type="WBParaSite" id="TREG1_138180.4">
    <property type="protein sequence ID" value="TREG1_138180.4"/>
    <property type="gene ID" value="TREG1_138180"/>
</dbReference>
<evidence type="ECO:0000256" key="1">
    <source>
        <dbReference type="SAM" id="MobiDB-lite"/>
    </source>
</evidence>
<feature type="compositionally biased region" description="Basic residues" evidence="1">
    <location>
        <begin position="339"/>
        <end position="364"/>
    </location>
</feature>
<feature type="compositionally biased region" description="Low complexity" evidence="1">
    <location>
        <begin position="380"/>
        <end position="422"/>
    </location>
</feature>
<organism evidence="2 5">
    <name type="scientific">Trichobilharzia regenti</name>
    <name type="common">Nasal bird schistosome</name>
    <dbReference type="NCBI Taxonomy" id="157069"/>
    <lineage>
        <taxon>Eukaryota</taxon>
        <taxon>Metazoa</taxon>
        <taxon>Spiralia</taxon>
        <taxon>Lophotrochozoa</taxon>
        <taxon>Platyhelminthes</taxon>
        <taxon>Trematoda</taxon>
        <taxon>Digenea</taxon>
        <taxon>Strigeidida</taxon>
        <taxon>Schistosomatoidea</taxon>
        <taxon>Schistosomatidae</taxon>
        <taxon>Trichobilharzia</taxon>
    </lineage>
</organism>
<reference evidence="2" key="1">
    <citation type="submission" date="2022-06" db="EMBL/GenBank/DDBJ databases">
        <authorList>
            <person name="Berger JAMES D."/>
            <person name="Berger JAMES D."/>
        </authorList>
    </citation>
    <scope>NUCLEOTIDE SEQUENCE [LARGE SCALE GENOMIC DNA]</scope>
</reference>
<dbReference type="WBParaSite" id="TREG1_138180.2">
    <property type="protein sequence ID" value="TREG1_138180.2"/>
    <property type="gene ID" value="TREG1_138180"/>
</dbReference>
<protein>
    <submittedName>
        <fullName evidence="3 4">Uncharacterized protein</fullName>
    </submittedName>
</protein>
<evidence type="ECO:0000313" key="5">
    <source>
        <dbReference type="WBParaSite" id="TREG1_138180.6"/>
    </source>
</evidence>
<evidence type="ECO:0000313" key="3">
    <source>
        <dbReference type="WBParaSite" id="TREG1_138180.1"/>
    </source>
</evidence>
<accession>A0AA85J3F1</accession>
<dbReference type="Proteomes" id="UP000050795">
    <property type="component" value="Unassembled WGS sequence"/>
</dbReference>
<dbReference type="WBParaSite" id="TREG1_138180.3">
    <property type="protein sequence ID" value="TREG1_138180.3"/>
    <property type="gene ID" value="TREG1_138180"/>
</dbReference>
<name>A0AA85J3F1_TRIRE</name>
<dbReference type="WBParaSite" id="TREG1_138180.1">
    <property type="protein sequence ID" value="TREG1_138180.1"/>
    <property type="gene ID" value="TREG1_138180"/>
</dbReference>
<evidence type="ECO:0000313" key="2">
    <source>
        <dbReference type="Proteomes" id="UP000050795"/>
    </source>
</evidence>
<feature type="region of interest" description="Disordered" evidence="1">
    <location>
        <begin position="316"/>
        <end position="364"/>
    </location>
</feature>
<feature type="compositionally biased region" description="Polar residues" evidence="1">
    <location>
        <begin position="322"/>
        <end position="334"/>
    </location>
</feature>
<feature type="region of interest" description="Disordered" evidence="1">
    <location>
        <begin position="380"/>
        <end position="423"/>
    </location>
</feature>
<dbReference type="AlphaFoldDB" id="A0AA85J3F1"/>
<evidence type="ECO:0000313" key="4">
    <source>
        <dbReference type="WBParaSite" id="TREG1_138180.2"/>
    </source>
</evidence>